<proteinExistence type="predicted"/>
<dbReference type="AlphaFoldDB" id="A0ABD6DGW9"/>
<accession>A0ABD6DGW9</accession>
<keyword evidence="2" id="KW-1185">Reference proteome</keyword>
<name>A0ABD6DGW9_9EURY</name>
<organism evidence="1 2">
    <name type="scientific">Haloarchaeobius litoreus</name>
    <dbReference type="NCBI Taxonomy" id="755306"/>
    <lineage>
        <taxon>Archaea</taxon>
        <taxon>Methanobacteriati</taxon>
        <taxon>Methanobacteriota</taxon>
        <taxon>Stenosarchaea group</taxon>
        <taxon>Halobacteria</taxon>
        <taxon>Halobacteriales</taxon>
        <taxon>Halorubellaceae</taxon>
        <taxon>Haloarchaeobius</taxon>
    </lineage>
</organism>
<gene>
    <name evidence="1" type="ORF">ACFSBL_07705</name>
</gene>
<dbReference type="Proteomes" id="UP001597034">
    <property type="component" value="Unassembled WGS sequence"/>
</dbReference>
<evidence type="ECO:0000313" key="2">
    <source>
        <dbReference type="Proteomes" id="UP001597034"/>
    </source>
</evidence>
<dbReference type="RefSeq" id="WP_256398920.1">
    <property type="nucleotide sequence ID" value="NZ_JANHJR010000001.1"/>
</dbReference>
<sequence>MRAGVIGLPDFEFEPVESFSDTKKISEDTTLTACLEVRRTDTTSGVTFQTGRAALQELGSEEQVRIDQSDNSISVSENANTVKTKYTEFVLVPNEFVAVSNGGGTFAFEMIAGQTDAARISRAKINLDDLVRSYEDDKRPESAKTWQVGFYGNSGEAEKGTVYGDGIFSDRELGDVVAKLPKNQIGLIIKSDGEEDINMTATESGYVEVYQPSSYDAAEYADFILNHIIQHAEQRS</sequence>
<evidence type="ECO:0000313" key="1">
    <source>
        <dbReference type="EMBL" id="MFD1645564.1"/>
    </source>
</evidence>
<evidence type="ECO:0008006" key="3">
    <source>
        <dbReference type="Google" id="ProtNLM"/>
    </source>
</evidence>
<reference evidence="1 2" key="1">
    <citation type="journal article" date="2019" name="Int. J. Syst. Evol. Microbiol.">
        <title>The Global Catalogue of Microorganisms (GCM) 10K type strain sequencing project: providing services to taxonomists for standard genome sequencing and annotation.</title>
        <authorList>
            <consortium name="The Broad Institute Genomics Platform"/>
            <consortium name="The Broad Institute Genome Sequencing Center for Infectious Disease"/>
            <person name="Wu L."/>
            <person name="Ma J."/>
        </authorList>
    </citation>
    <scope>NUCLEOTIDE SEQUENCE [LARGE SCALE GENOMIC DNA]</scope>
    <source>
        <strain evidence="1 2">CGMCC 1.10390</strain>
    </source>
</reference>
<comment type="caution">
    <text evidence="1">The sequence shown here is derived from an EMBL/GenBank/DDBJ whole genome shotgun (WGS) entry which is preliminary data.</text>
</comment>
<dbReference type="EMBL" id="JBHUDO010000002">
    <property type="protein sequence ID" value="MFD1645564.1"/>
    <property type="molecule type" value="Genomic_DNA"/>
</dbReference>
<protein>
    <recommendedName>
        <fullName evidence="3">DUF4340 domain-containing protein</fullName>
    </recommendedName>
</protein>